<evidence type="ECO:0000313" key="1">
    <source>
        <dbReference type="EMBL" id="MBB4781230.1"/>
    </source>
</evidence>
<protein>
    <submittedName>
        <fullName evidence="1">Uncharacterized protein</fullName>
    </submittedName>
</protein>
<dbReference type="Proteomes" id="UP000530530">
    <property type="component" value="Unassembled WGS sequence"/>
</dbReference>
<sequence length="43" mass="4931">MSMHWSVCFVNAEGERVQSWTILDVQMAAMAAGIDKSRFKRKN</sequence>
<name>A0ABR6LFZ5_9ACTN</name>
<comment type="caution">
    <text evidence="1">The sequence shown here is derived from an EMBL/GenBank/DDBJ whole genome shotgun (WGS) entry which is preliminary data.</text>
</comment>
<organism evidence="1 2">
    <name type="scientific">Streptomyces rapamycinicus</name>
    <dbReference type="NCBI Taxonomy" id="1226757"/>
    <lineage>
        <taxon>Bacteria</taxon>
        <taxon>Bacillati</taxon>
        <taxon>Actinomycetota</taxon>
        <taxon>Actinomycetes</taxon>
        <taxon>Kitasatosporales</taxon>
        <taxon>Streptomycetaceae</taxon>
        <taxon>Streptomyces</taxon>
        <taxon>Streptomyces violaceusniger group</taxon>
    </lineage>
</organism>
<reference evidence="1 2" key="1">
    <citation type="submission" date="2020-08" db="EMBL/GenBank/DDBJ databases">
        <title>Sequencing the genomes of 1000 actinobacteria strains.</title>
        <authorList>
            <person name="Klenk H.-P."/>
        </authorList>
    </citation>
    <scope>NUCLEOTIDE SEQUENCE [LARGE SCALE GENOMIC DNA]</scope>
    <source>
        <strain evidence="1 2">DSM 41530</strain>
    </source>
</reference>
<keyword evidence="2" id="KW-1185">Reference proteome</keyword>
<dbReference type="RefSeq" id="WP_274596686.1">
    <property type="nucleotide sequence ID" value="NZ_CP157809.1"/>
</dbReference>
<evidence type="ECO:0000313" key="2">
    <source>
        <dbReference type="Proteomes" id="UP000530530"/>
    </source>
</evidence>
<gene>
    <name evidence="1" type="ORF">BJY27_002191</name>
</gene>
<dbReference type="EMBL" id="JACHNG010000001">
    <property type="protein sequence ID" value="MBB4781230.1"/>
    <property type="molecule type" value="Genomic_DNA"/>
</dbReference>
<accession>A0ABR6LFZ5</accession>
<proteinExistence type="predicted"/>